<comment type="similarity">
    <text evidence="1 6">Belongs to the glycosyl hydrolase 17 family.</text>
</comment>
<dbReference type="SUPFAM" id="SSF51445">
    <property type="entry name" value="(Trans)glycosidases"/>
    <property type="match status" value="1"/>
</dbReference>
<evidence type="ECO:0000256" key="2">
    <source>
        <dbReference type="ARBA" id="ARBA00022729"/>
    </source>
</evidence>
<dbReference type="Pfam" id="PF07983">
    <property type="entry name" value="X8"/>
    <property type="match status" value="1"/>
</dbReference>
<evidence type="ECO:0000256" key="9">
    <source>
        <dbReference type="SAM" id="SignalP"/>
    </source>
</evidence>
<dbReference type="GeneID" id="110794835"/>
<dbReference type="GO" id="GO:0005886">
    <property type="term" value="C:plasma membrane"/>
    <property type="evidence" value="ECO:0000318"/>
    <property type="project" value="GO_Central"/>
</dbReference>
<reference evidence="12" key="2">
    <citation type="submission" date="2025-08" db="UniProtKB">
        <authorList>
            <consortium name="RefSeq"/>
        </authorList>
    </citation>
    <scope>IDENTIFICATION</scope>
    <source>
        <tissue evidence="12">Leaf</tissue>
    </source>
</reference>
<dbReference type="InterPro" id="IPR044965">
    <property type="entry name" value="Glyco_hydro_17_plant"/>
</dbReference>
<evidence type="ECO:0000256" key="6">
    <source>
        <dbReference type="RuleBase" id="RU004335"/>
    </source>
</evidence>
<dbReference type="Proteomes" id="UP000813463">
    <property type="component" value="Chromosome 1"/>
</dbReference>
<keyword evidence="11" id="KW-1185">Reference proteome</keyword>
<dbReference type="GO" id="GO:0098552">
    <property type="term" value="C:side of membrane"/>
    <property type="evidence" value="ECO:0007669"/>
    <property type="project" value="UniProtKB-KW"/>
</dbReference>
<evidence type="ECO:0000256" key="1">
    <source>
        <dbReference type="ARBA" id="ARBA00008773"/>
    </source>
</evidence>
<reference evidence="11" key="1">
    <citation type="journal article" date="2021" name="Nat. Commun.">
        <title>Genomic analyses provide insights into spinach domestication and the genetic basis of agronomic traits.</title>
        <authorList>
            <person name="Cai X."/>
            <person name="Sun X."/>
            <person name="Xu C."/>
            <person name="Sun H."/>
            <person name="Wang X."/>
            <person name="Ge C."/>
            <person name="Zhang Z."/>
            <person name="Wang Q."/>
            <person name="Fei Z."/>
            <person name="Jiao C."/>
            <person name="Wang Q."/>
        </authorList>
    </citation>
    <scope>NUCLEOTIDE SEQUENCE [LARGE SCALE GENOMIC DNA]</scope>
    <source>
        <strain evidence="11">cv. Varoflay</strain>
    </source>
</reference>
<organism evidence="11 12">
    <name type="scientific">Spinacia oleracea</name>
    <name type="common">Spinach</name>
    <dbReference type="NCBI Taxonomy" id="3562"/>
    <lineage>
        <taxon>Eukaryota</taxon>
        <taxon>Viridiplantae</taxon>
        <taxon>Streptophyta</taxon>
        <taxon>Embryophyta</taxon>
        <taxon>Tracheophyta</taxon>
        <taxon>Spermatophyta</taxon>
        <taxon>Magnoliopsida</taxon>
        <taxon>eudicotyledons</taxon>
        <taxon>Gunneridae</taxon>
        <taxon>Pentapetalae</taxon>
        <taxon>Caryophyllales</taxon>
        <taxon>Chenopodiaceae</taxon>
        <taxon>Chenopodioideae</taxon>
        <taxon>Anserineae</taxon>
        <taxon>Spinacia</taxon>
    </lineage>
</organism>
<feature type="compositionally biased region" description="Pro residues" evidence="8">
    <location>
        <begin position="353"/>
        <end position="366"/>
    </location>
</feature>
<dbReference type="AlphaFoldDB" id="A0A9R0ITU6"/>
<evidence type="ECO:0000313" key="11">
    <source>
        <dbReference type="Proteomes" id="UP000813463"/>
    </source>
</evidence>
<keyword evidence="3 7" id="KW-0378">Hydrolase</keyword>
<protein>
    <submittedName>
        <fullName evidence="12">Glucan endo-1,3-beta-glucosidase</fullName>
    </submittedName>
</protein>
<dbReference type="Gene3D" id="3.20.20.80">
    <property type="entry name" value="Glycosidases"/>
    <property type="match status" value="1"/>
</dbReference>
<dbReference type="GO" id="GO:0042973">
    <property type="term" value="F:glucan endo-1,3-beta-D-glucosidase activity"/>
    <property type="evidence" value="ECO:0007669"/>
    <property type="project" value="UniProtKB-EC"/>
</dbReference>
<dbReference type="PANTHER" id="PTHR32227">
    <property type="entry name" value="GLUCAN ENDO-1,3-BETA-GLUCOSIDASE BG1-RELATED-RELATED"/>
    <property type="match status" value="1"/>
</dbReference>
<dbReference type="InterPro" id="IPR012946">
    <property type="entry name" value="X8"/>
</dbReference>
<evidence type="ECO:0000256" key="7">
    <source>
        <dbReference type="RuleBase" id="RU004336"/>
    </source>
</evidence>
<dbReference type="PROSITE" id="PS00587">
    <property type="entry name" value="GLYCOSYL_HYDROL_F17"/>
    <property type="match status" value="1"/>
</dbReference>
<feature type="region of interest" description="Disordered" evidence="8">
    <location>
        <begin position="346"/>
        <end position="369"/>
    </location>
</feature>
<dbReference type="KEGG" id="soe:110794835"/>
<feature type="domain" description="X8" evidence="10">
    <location>
        <begin position="371"/>
        <end position="455"/>
    </location>
</feature>
<proteinExistence type="inferred from homology"/>
<gene>
    <name evidence="12" type="primary">LOC110794835</name>
</gene>
<evidence type="ECO:0000256" key="4">
    <source>
        <dbReference type="ARBA" id="ARBA00023157"/>
    </source>
</evidence>
<dbReference type="InterPro" id="IPR017853">
    <property type="entry name" value="GH"/>
</dbReference>
<evidence type="ECO:0000259" key="10">
    <source>
        <dbReference type="SMART" id="SM00768"/>
    </source>
</evidence>
<evidence type="ECO:0000256" key="3">
    <source>
        <dbReference type="ARBA" id="ARBA00022801"/>
    </source>
</evidence>
<dbReference type="Pfam" id="PF00332">
    <property type="entry name" value="Glyco_hydro_17"/>
    <property type="match status" value="1"/>
</dbReference>
<evidence type="ECO:0000256" key="8">
    <source>
        <dbReference type="SAM" id="MobiDB-lite"/>
    </source>
</evidence>
<evidence type="ECO:0000313" key="12">
    <source>
        <dbReference type="RefSeq" id="XP_021855493.2"/>
    </source>
</evidence>
<dbReference type="InterPro" id="IPR000490">
    <property type="entry name" value="Glyco_hydro_17"/>
</dbReference>
<feature type="chain" id="PRO_5047512179" evidence="9">
    <location>
        <begin position="26"/>
        <end position="455"/>
    </location>
</feature>
<keyword evidence="2 9" id="KW-0732">Signal</keyword>
<name>A0A9R0ITU6_SPIOL</name>
<sequence length="455" mass="50199">MASLIINLLLIFSLIQLLHPGVAAAWSVGVNYGTLGDNLPPPAQVAEFLKTKTSINRIKLFDANPDIVRAFANSGIAVTITVANGEIPNLVQLSGAQQWVATHVSPFVPQTRIIRVLVGNEVLHWGPQNLIDNLVASMRTLHQALQQAGHRHIQVSSPHSLAILARSQPPSTGRFRPGWDKGVLAPMLQFLRESKSPFVVNPYPYFNVYPKNVNFCLFKRNRGQFDRWTKKMYYNMFESQMDAVYSAMKALGYADVDIVIGETGWPTVGESFQTWVNPADAQTFNSRLVMAVNSGKGTPLMPGRKFETYIFGLFTENQKPGPVAERNFGLFRPDFTPVYDIGVLRGGQKPQARPSPTPALPGPAKPSPSNNWCVPKAQATDAQLQSNINYVCSQGVDCKPIQPGGACFNPDNVRAHATYAMNTFYQTKGRQPFQCDFSQTAVLTNRNPSSGTCRF</sequence>
<dbReference type="SMART" id="SM00768">
    <property type="entry name" value="X8"/>
    <property type="match status" value="1"/>
</dbReference>
<accession>A0A9R0ITU6</accession>
<keyword evidence="4" id="KW-1015">Disulfide bond</keyword>
<feature type="signal peptide" evidence="9">
    <location>
        <begin position="1"/>
        <end position="25"/>
    </location>
</feature>
<evidence type="ECO:0000256" key="5">
    <source>
        <dbReference type="ARBA" id="ARBA00023295"/>
    </source>
</evidence>
<dbReference type="GO" id="GO:0006952">
    <property type="term" value="P:defense response"/>
    <property type="evidence" value="ECO:0007669"/>
    <property type="project" value="UniProtKB-KW"/>
</dbReference>
<dbReference type="GO" id="GO:0005975">
    <property type="term" value="P:carbohydrate metabolic process"/>
    <property type="evidence" value="ECO:0007669"/>
    <property type="project" value="InterPro"/>
</dbReference>
<dbReference type="RefSeq" id="XP_021855493.2">
    <property type="nucleotide sequence ID" value="XM_021999801.2"/>
</dbReference>
<keyword evidence="5 7" id="KW-0326">Glycosidase</keyword>
<dbReference type="Gene3D" id="1.20.58.1040">
    <property type="match status" value="1"/>
</dbReference>